<dbReference type="GO" id="GO:0070300">
    <property type="term" value="F:phosphatidic acid binding"/>
    <property type="evidence" value="ECO:0007669"/>
    <property type="project" value="TreeGrafter"/>
</dbReference>
<accession>A0AAD2CM41</accession>
<dbReference type="EMBL" id="CAKOGP040000624">
    <property type="protein sequence ID" value="CAJ1937263.1"/>
    <property type="molecule type" value="Genomic_DNA"/>
</dbReference>
<evidence type="ECO:0000259" key="1">
    <source>
        <dbReference type="Pfam" id="PF13521"/>
    </source>
</evidence>
<dbReference type="PANTHER" id="PTHR34932:SF1">
    <property type="entry name" value="TRPL TRANSLOCATION DEFECT PROTEIN 14"/>
    <property type="match status" value="1"/>
</dbReference>
<dbReference type="GO" id="GO:0035091">
    <property type="term" value="F:phosphatidylinositol binding"/>
    <property type="evidence" value="ECO:0007669"/>
    <property type="project" value="TreeGrafter"/>
</dbReference>
<name>A0AAD2CM41_9STRA</name>
<dbReference type="InterPro" id="IPR053227">
    <property type="entry name" value="TRPL-trafficking_regulator"/>
</dbReference>
<dbReference type="Pfam" id="PF13521">
    <property type="entry name" value="AAA_28"/>
    <property type="match status" value="1"/>
</dbReference>
<dbReference type="SUPFAM" id="SSF52540">
    <property type="entry name" value="P-loop containing nucleoside triphosphate hydrolases"/>
    <property type="match status" value="1"/>
</dbReference>
<comment type="caution">
    <text evidence="2">The sequence shown here is derived from an EMBL/GenBank/DDBJ whole genome shotgun (WGS) entry which is preliminary data.</text>
</comment>
<organism evidence="2 3">
    <name type="scientific">Cylindrotheca closterium</name>
    <dbReference type="NCBI Taxonomy" id="2856"/>
    <lineage>
        <taxon>Eukaryota</taxon>
        <taxon>Sar</taxon>
        <taxon>Stramenopiles</taxon>
        <taxon>Ochrophyta</taxon>
        <taxon>Bacillariophyta</taxon>
        <taxon>Bacillariophyceae</taxon>
        <taxon>Bacillariophycidae</taxon>
        <taxon>Bacillariales</taxon>
        <taxon>Bacillariaceae</taxon>
        <taxon>Cylindrotheca</taxon>
    </lineage>
</organism>
<dbReference type="GO" id="GO:0005525">
    <property type="term" value="F:GTP binding"/>
    <property type="evidence" value="ECO:0007669"/>
    <property type="project" value="TreeGrafter"/>
</dbReference>
<feature type="domain" description="NadR/Ttd14 AAA" evidence="1">
    <location>
        <begin position="26"/>
        <end position="207"/>
    </location>
</feature>
<dbReference type="InterPro" id="IPR027417">
    <property type="entry name" value="P-loop_NTPase"/>
</dbReference>
<dbReference type="PANTHER" id="PTHR34932">
    <property type="entry name" value="TRPL TRANSLOCATION DEFECT PROTEIN 14"/>
    <property type="match status" value="1"/>
</dbReference>
<reference evidence="2" key="1">
    <citation type="submission" date="2023-08" db="EMBL/GenBank/DDBJ databases">
        <authorList>
            <person name="Audoor S."/>
            <person name="Bilcke G."/>
        </authorList>
    </citation>
    <scope>NUCLEOTIDE SEQUENCE</scope>
</reference>
<proteinExistence type="predicted"/>
<dbReference type="AlphaFoldDB" id="A0AAD2CM41"/>
<dbReference type="Proteomes" id="UP001295423">
    <property type="component" value="Unassembled WGS sequence"/>
</dbReference>
<sequence>MGTAKNPKRVRKMLEENGQAKNYVFRIVLTGGPCGGKSSSLDDMTKSLVKKGYDVMCVPEVPTILLNGGCKYPGEDGNKEALIIFEKALIEAQLQMERSFIDIAESTNRPTLVIMDRGLLDVAAYLPADLWVETQKAVNLTEEQMADRYDLVLHLTTAAEGAEKYYTTENNAVRLETAEQARELDKKIRTGYQRAHKNVKVVDNSTDFQGKLKRATDHVIELVDGTS</sequence>
<dbReference type="InterPro" id="IPR038727">
    <property type="entry name" value="NadR/Ttd14_AAA_dom"/>
</dbReference>
<keyword evidence="3" id="KW-1185">Reference proteome</keyword>
<protein>
    <recommendedName>
        <fullName evidence="1">NadR/Ttd14 AAA domain-containing protein</fullName>
    </recommendedName>
</protein>
<evidence type="ECO:0000313" key="3">
    <source>
        <dbReference type="Proteomes" id="UP001295423"/>
    </source>
</evidence>
<gene>
    <name evidence="2" type="ORF">CYCCA115_LOCUS5580</name>
</gene>
<evidence type="ECO:0000313" key="2">
    <source>
        <dbReference type="EMBL" id="CAJ1937263.1"/>
    </source>
</evidence>
<dbReference type="Gene3D" id="3.40.50.300">
    <property type="entry name" value="P-loop containing nucleotide triphosphate hydrolases"/>
    <property type="match status" value="1"/>
</dbReference>